<organism evidence="2 3">
    <name type="scientific">Pan troglodytes</name>
    <name type="common">Chimpanzee</name>
    <dbReference type="NCBI Taxonomy" id="9598"/>
    <lineage>
        <taxon>Eukaryota</taxon>
        <taxon>Metazoa</taxon>
        <taxon>Chordata</taxon>
        <taxon>Craniata</taxon>
        <taxon>Vertebrata</taxon>
        <taxon>Euteleostomi</taxon>
        <taxon>Mammalia</taxon>
        <taxon>Eutheria</taxon>
        <taxon>Euarchontoglires</taxon>
        <taxon>Primates</taxon>
        <taxon>Haplorrhini</taxon>
        <taxon>Catarrhini</taxon>
        <taxon>Hominidae</taxon>
        <taxon>Pan</taxon>
    </lineage>
</organism>
<feature type="compositionally biased region" description="Basic residues" evidence="1">
    <location>
        <begin position="96"/>
        <end position="111"/>
    </location>
</feature>
<accession>A0A2J8KQN8</accession>
<dbReference type="EMBL" id="NBAG03000347">
    <property type="protein sequence ID" value="PNI37336.1"/>
    <property type="molecule type" value="Genomic_DNA"/>
</dbReference>
<name>A0A2J8KQN8_PANTR</name>
<evidence type="ECO:0000256" key="1">
    <source>
        <dbReference type="SAM" id="MobiDB-lite"/>
    </source>
</evidence>
<gene>
    <name evidence="2" type="ORF">CK820_G0036931</name>
</gene>
<evidence type="ECO:0000313" key="2">
    <source>
        <dbReference type="EMBL" id="PNI37336.1"/>
    </source>
</evidence>
<comment type="caution">
    <text evidence="2">The sequence shown here is derived from an EMBL/GenBank/DDBJ whole genome shotgun (WGS) entry which is preliminary data.</text>
</comment>
<reference evidence="2 3" key="1">
    <citation type="submission" date="2017-12" db="EMBL/GenBank/DDBJ databases">
        <title>High-resolution comparative analysis of great ape genomes.</title>
        <authorList>
            <person name="Pollen A."/>
            <person name="Hastie A."/>
            <person name="Hormozdiari F."/>
            <person name="Dougherty M."/>
            <person name="Liu R."/>
            <person name="Chaisson M."/>
            <person name="Hoppe E."/>
            <person name="Hill C."/>
            <person name="Pang A."/>
            <person name="Hillier L."/>
            <person name="Baker C."/>
            <person name="Armstrong J."/>
            <person name="Shendure J."/>
            <person name="Paten B."/>
            <person name="Wilson R."/>
            <person name="Chao H."/>
            <person name="Schneider V."/>
            <person name="Ventura M."/>
            <person name="Kronenberg Z."/>
            <person name="Murali S."/>
            <person name="Gordon D."/>
            <person name="Cantsilieris S."/>
            <person name="Munson K."/>
            <person name="Nelson B."/>
            <person name="Raja A."/>
            <person name="Underwood J."/>
            <person name="Diekhans M."/>
            <person name="Fiddes I."/>
            <person name="Haussler D."/>
            <person name="Eichler E."/>
        </authorList>
    </citation>
    <scope>NUCLEOTIDE SEQUENCE [LARGE SCALE GENOMIC DNA]</scope>
    <source>
        <strain evidence="2">Yerkes chimp pedigree #C0471</strain>
    </source>
</reference>
<sequence>MGDPAPARSLDDIDLSALRALWFQFFYHSGSSLESPGMLNGPFQHRNSRIMTHWSAEKTLLGSLSLWRWSAMEPTDRCTRVGMSRRGSWLPSRSWMSRRTRRKRSNRRSTC</sequence>
<dbReference type="AlphaFoldDB" id="A0A2J8KQN8"/>
<dbReference type="Proteomes" id="UP000236370">
    <property type="component" value="Unassembled WGS sequence"/>
</dbReference>
<evidence type="ECO:0000313" key="3">
    <source>
        <dbReference type="Proteomes" id="UP000236370"/>
    </source>
</evidence>
<protein>
    <submittedName>
        <fullName evidence="2">MINK1 isoform 5</fullName>
    </submittedName>
</protein>
<proteinExistence type="predicted"/>
<feature type="region of interest" description="Disordered" evidence="1">
    <location>
        <begin position="84"/>
        <end position="111"/>
    </location>
</feature>